<evidence type="ECO:0000256" key="1">
    <source>
        <dbReference type="SAM" id="MobiDB-lite"/>
    </source>
</evidence>
<reference evidence="3" key="1">
    <citation type="submission" date="2017-01" db="EMBL/GenBank/DDBJ databases">
        <authorList>
            <person name="Varghese N."/>
            <person name="Submissions S."/>
        </authorList>
    </citation>
    <scope>NUCLEOTIDE SEQUENCE [LARGE SCALE GENOMIC DNA]</scope>
    <source>
        <strain evidence="3">3bp</strain>
    </source>
</reference>
<organism evidence="2 3">
    <name type="scientific">Cellulosimicrobium aquatile</name>
    <dbReference type="NCBI Taxonomy" id="1612203"/>
    <lineage>
        <taxon>Bacteria</taxon>
        <taxon>Bacillati</taxon>
        <taxon>Actinomycetota</taxon>
        <taxon>Actinomycetes</taxon>
        <taxon>Micrococcales</taxon>
        <taxon>Promicromonosporaceae</taxon>
        <taxon>Cellulosimicrobium</taxon>
    </lineage>
</organism>
<evidence type="ECO:0000313" key="2">
    <source>
        <dbReference type="EMBL" id="SIQ29249.1"/>
    </source>
</evidence>
<proteinExistence type="predicted"/>
<feature type="compositionally biased region" description="Basic and acidic residues" evidence="1">
    <location>
        <begin position="1"/>
        <end position="10"/>
    </location>
</feature>
<name>A0A1N6RKB5_9MICO</name>
<sequence>MASRGHRGEHGPTAVRHQARHQVRHQGIDA</sequence>
<protein>
    <submittedName>
        <fullName evidence="2">Uncharacterized protein</fullName>
    </submittedName>
</protein>
<gene>
    <name evidence="2" type="ORF">SAMN05518682_1981</name>
</gene>
<evidence type="ECO:0000313" key="3">
    <source>
        <dbReference type="Proteomes" id="UP000186235"/>
    </source>
</evidence>
<accession>A0A1N6RKB5</accession>
<dbReference type="EMBL" id="FTMI01000003">
    <property type="protein sequence ID" value="SIQ29249.1"/>
    <property type="molecule type" value="Genomic_DNA"/>
</dbReference>
<keyword evidence="3" id="KW-1185">Reference proteome</keyword>
<dbReference type="AlphaFoldDB" id="A0A1N6RKB5"/>
<dbReference type="Proteomes" id="UP000186235">
    <property type="component" value="Unassembled WGS sequence"/>
</dbReference>
<feature type="region of interest" description="Disordered" evidence="1">
    <location>
        <begin position="1"/>
        <end position="30"/>
    </location>
</feature>